<geneLocation type="plasmid" evidence="1">
    <name>unnamed</name>
</geneLocation>
<dbReference type="HOGENOM" id="CLU_2393964_0_0_12"/>
<dbReference type="AlphaFoldDB" id="W5T1R1"/>
<gene>
    <name evidence="1" type="ORF">BHO_0900045</name>
</gene>
<dbReference type="EMBL" id="CP005713">
    <property type="protein sequence ID" value="AHH13185.1"/>
    <property type="molecule type" value="Genomic_DNA"/>
</dbReference>
<organism evidence="1">
    <name type="scientific">Borrelia hermsii YBT</name>
    <dbReference type="NCBI Taxonomy" id="1313295"/>
    <lineage>
        <taxon>Bacteria</taxon>
        <taxon>Pseudomonadati</taxon>
        <taxon>Spirochaetota</taxon>
        <taxon>Spirochaetia</taxon>
        <taxon>Spirochaetales</taxon>
        <taxon>Borreliaceae</taxon>
        <taxon>Borrelia</taxon>
    </lineage>
</organism>
<accession>W5T1R1</accession>
<sequence>MRCSRPPLSNFNALVVLYTLLDIVPAASVLEDSTIAANISFSITADTIAAAFSPAFPPALDPAVKTLAPFSELVLPNDVLIILLYFLALQPFL</sequence>
<proteinExistence type="predicted"/>
<name>W5T1R1_BORHE</name>
<reference evidence="1" key="1">
    <citation type="submission" date="2013-04" db="EMBL/GenBank/DDBJ databases">
        <title>Comparative Genomics of Relapsing Fever Spirochetes.</title>
        <authorList>
            <person name="Schwan T.G."/>
            <person name="Raffel S.J."/>
            <person name="Porcella S.F."/>
            <person name="Martens C.A."/>
            <person name="Bruno D.P."/>
            <person name="Ricklefs S.M."/>
            <person name="Barbian K.B."/>
        </authorList>
    </citation>
    <scope>NUCLEOTIDE SEQUENCE</scope>
    <source>
        <strain evidence="1">YBT</strain>
        <plasmid evidence="1">unnamed</plasmid>
    </source>
</reference>
<protein>
    <submittedName>
        <fullName evidence="1">Uncharacterized protein</fullName>
    </submittedName>
</protein>
<keyword evidence="1" id="KW-0614">Plasmid</keyword>
<evidence type="ECO:0000313" key="1">
    <source>
        <dbReference type="EMBL" id="AHH13185.1"/>
    </source>
</evidence>